<proteinExistence type="predicted"/>
<dbReference type="RefSeq" id="WP_192148288.1">
    <property type="nucleotide sequence ID" value="NZ_JACYXI010000006.1"/>
</dbReference>
<feature type="signal peptide" evidence="1">
    <location>
        <begin position="1"/>
        <end position="22"/>
    </location>
</feature>
<sequence length="206" mass="21610">MRAGVCASAIASVCGGGTAAWAQIAAGAPALEGRWQTACLPIGKNGRHGMIVTLSVPEDTARTGEGPLHSVAQLYAKSDCADPTVEAVYEGNVALTQEATGQFLADQDVGTMTLTPQAPDVVALYNAQPEEKGCGLTGWQLNQPQDVSGKTCAVTAFPAAGTRLYDRAWIEGETLQFGGFPVKWDLTAAAQRPHEPGPILFERVRD</sequence>
<feature type="chain" id="PRO_5046541851" description="Protease inhibitor Inh" evidence="1">
    <location>
        <begin position="23"/>
        <end position="206"/>
    </location>
</feature>
<gene>
    <name evidence="2" type="ORF">IG616_11455</name>
</gene>
<keyword evidence="3" id="KW-1185">Reference proteome</keyword>
<accession>A0ABR9CNH8</accession>
<evidence type="ECO:0000256" key="1">
    <source>
        <dbReference type="SAM" id="SignalP"/>
    </source>
</evidence>
<dbReference type="Proteomes" id="UP000632063">
    <property type="component" value="Unassembled WGS sequence"/>
</dbReference>
<comment type="caution">
    <text evidence="2">The sequence shown here is derived from an EMBL/GenBank/DDBJ whole genome shotgun (WGS) entry which is preliminary data.</text>
</comment>
<evidence type="ECO:0000313" key="3">
    <source>
        <dbReference type="Proteomes" id="UP000632063"/>
    </source>
</evidence>
<name>A0ABR9CNH8_9HYPH</name>
<reference evidence="2 3" key="2">
    <citation type="journal article" date="2021" name="Int. J. Syst. Evol. Microbiol.">
        <title>Roseibium litorale sp. nov., isolated from a tidal flat sediment and proposal for the reclassification of Labrenzia polysiphoniae as Roseibium polysiphoniae comb. nov.</title>
        <authorList>
            <person name="Liu Y."/>
            <person name="Pei T."/>
            <person name="Du J."/>
            <person name="Chao M."/>
            <person name="Deng M.R."/>
            <person name="Zhu H."/>
        </authorList>
    </citation>
    <scope>NUCLEOTIDE SEQUENCE [LARGE SCALE GENOMIC DNA]</scope>
    <source>
        <strain evidence="2 3">4C16A</strain>
    </source>
</reference>
<dbReference type="EMBL" id="JACYXI010000006">
    <property type="protein sequence ID" value="MBD8892169.1"/>
    <property type="molecule type" value="Genomic_DNA"/>
</dbReference>
<protein>
    <recommendedName>
        <fullName evidence="4">Protease inhibitor Inh</fullName>
    </recommendedName>
</protein>
<reference evidence="3" key="1">
    <citation type="submission" date="2020-09" db="EMBL/GenBank/DDBJ databases">
        <title>The genome sequence of strain Labrenzia suaedae 4C16A.</title>
        <authorList>
            <person name="Liu Y."/>
        </authorList>
    </citation>
    <scope>NUCLEOTIDE SEQUENCE [LARGE SCALE GENOMIC DNA]</scope>
    <source>
        <strain evidence="3">4C16A</strain>
    </source>
</reference>
<organism evidence="2 3">
    <name type="scientific">Roseibium litorale</name>
    <dbReference type="NCBI Taxonomy" id="2803841"/>
    <lineage>
        <taxon>Bacteria</taxon>
        <taxon>Pseudomonadati</taxon>
        <taxon>Pseudomonadota</taxon>
        <taxon>Alphaproteobacteria</taxon>
        <taxon>Hyphomicrobiales</taxon>
        <taxon>Stappiaceae</taxon>
        <taxon>Roseibium</taxon>
    </lineage>
</organism>
<evidence type="ECO:0008006" key="4">
    <source>
        <dbReference type="Google" id="ProtNLM"/>
    </source>
</evidence>
<evidence type="ECO:0000313" key="2">
    <source>
        <dbReference type="EMBL" id="MBD8892169.1"/>
    </source>
</evidence>
<keyword evidence="1" id="KW-0732">Signal</keyword>